<dbReference type="AlphaFoldDB" id="A0AAX3T112"/>
<name>A0AAX3T112_SPICI</name>
<evidence type="ECO:0000256" key="1">
    <source>
        <dbReference type="ARBA" id="ARBA00006539"/>
    </source>
</evidence>
<dbReference type="Pfam" id="PF06782">
    <property type="entry name" value="UPF0236"/>
    <property type="match status" value="1"/>
</dbReference>
<comment type="similarity">
    <text evidence="1">Belongs to the UPF0236 family.</text>
</comment>
<accession>A0AAX3T112</accession>
<gene>
    <name evidence="2" type="ORF">M0C40_04750</name>
</gene>
<proteinExistence type="inferred from homology"/>
<dbReference type="RefSeq" id="WP_277939418.1">
    <property type="nucleotide sequence ID" value="NZ_CP096246.1"/>
</dbReference>
<dbReference type="NCBIfam" id="NF046004">
    <property type="entry name" value="ICE_Mbov_0401"/>
    <property type="match status" value="1"/>
</dbReference>
<evidence type="ECO:0000313" key="2">
    <source>
        <dbReference type="EMBL" id="WFG97306.1"/>
    </source>
</evidence>
<reference evidence="2 3" key="1">
    <citation type="submission" date="2022-04" db="EMBL/GenBank/DDBJ databases">
        <title>Whole genome of Spiroplasma citri.</title>
        <authorList>
            <person name="Khanchezar A."/>
            <person name="Izadpanah K."/>
            <person name="Taghavi M."/>
            <person name="Ghorbani A."/>
            <person name="Beven L."/>
        </authorList>
    </citation>
    <scope>NUCLEOTIDE SEQUENCE [LARGE SCALE GENOMIC DNA]</scope>
    <source>
        <strain evidence="2 3">D4</strain>
    </source>
</reference>
<dbReference type="EMBL" id="CP096246">
    <property type="protein sequence ID" value="WFG97306.1"/>
    <property type="molecule type" value="Genomic_DNA"/>
</dbReference>
<dbReference type="InterPro" id="IPR009620">
    <property type="entry name" value="UPF0236"/>
</dbReference>
<evidence type="ECO:0000313" key="3">
    <source>
        <dbReference type="Proteomes" id="UP001214629"/>
    </source>
</evidence>
<protein>
    <submittedName>
        <fullName evidence="2">UPF0236 family protein</fullName>
    </submittedName>
</protein>
<keyword evidence="3" id="KW-1185">Reference proteome</keyword>
<dbReference type="Proteomes" id="UP001214629">
    <property type="component" value="Chromosome"/>
</dbReference>
<sequence>MNIFNKFGSINPYQFFSGINEQLIKDGLIEIKNHLLKRDEEIFLNDETRKLGFKPKGFKKRCFITLLGDIQIKIRRYKFWDASAYNNKTKNYGKWRFKCLLLEDLKFEKYQKITHDLKELILTNVADGKRIKDINDMIPVKSLSYSSIARLINKLDLNLENASNNFSNKTSSKYIYIVLDDTFLSLKEKKKKKKFRIRTAFFHQGHMSEDERVGNSILLNKRAYCKLLRTATNINTLEYSEELFKEISKYYNITPETKFIVCGDGADWIKNTSHFLNAKYVLDKFHAVRKIGTVFNLKSKYDKLQFKICKGLLNNGEYTKLITHLEFFKNKPNLITKQNNLLNVIKYLKKRKDGVIAYKHDWCLSACAEALISHTIKAQLGHGNKIYSYDSFRNILVLRVAKINGLSLVKEMFKEQLENKDISLENMKMAKWNNNANNWLNNSLYEPKKGGIPVMDYHTTGISKALKEITAVR</sequence>
<organism evidence="2 3">
    <name type="scientific">Spiroplasma citri</name>
    <dbReference type="NCBI Taxonomy" id="2133"/>
    <lineage>
        <taxon>Bacteria</taxon>
        <taxon>Bacillati</taxon>
        <taxon>Mycoplasmatota</taxon>
        <taxon>Mollicutes</taxon>
        <taxon>Entomoplasmatales</taxon>
        <taxon>Spiroplasmataceae</taxon>
        <taxon>Spiroplasma</taxon>
    </lineage>
</organism>